<feature type="compositionally biased region" description="Polar residues" evidence="1">
    <location>
        <begin position="217"/>
        <end position="284"/>
    </location>
</feature>
<feature type="compositionally biased region" description="Polar residues" evidence="1">
    <location>
        <begin position="601"/>
        <end position="610"/>
    </location>
</feature>
<feature type="compositionally biased region" description="Basic and acidic residues" evidence="1">
    <location>
        <begin position="349"/>
        <end position="368"/>
    </location>
</feature>
<organism evidence="2 3">
    <name type="scientific">Falco tinnunculus</name>
    <name type="common">Common kestrel</name>
    <dbReference type="NCBI Taxonomy" id="100819"/>
    <lineage>
        <taxon>Eukaryota</taxon>
        <taxon>Metazoa</taxon>
        <taxon>Chordata</taxon>
        <taxon>Craniata</taxon>
        <taxon>Vertebrata</taxon>
        <taxon>Euteleostomi</taxon>
        <taxon>Archelosauria</taxon>
        <taxon>Archosauria</taxon>
        <taxon>Dinosauria</taxon>
        <taxon>Saurischia</taxon>
        <taxon>Theropoda</taxon>
        <taxon>Coelurosauria</taxon>
        <taxon>Aves</taxon>
        <taxon>Neognathae</taxon>
        <taxon>Neoaves</taxon>
        <taxon>Telluraves</taxon>
        <taxon>Australaves</taxon>
        <taxon>Falconiformes</taxon>
        <taxon>Falconidae</taxon>
        <taxon>Falco</taxon>
    </lineage>
</organism>
<feature type="region of interest" description="Disordered" evidence="1">
    <location>
        <begin position="1"/>
        <end position="20"/>
    </location>
</feature>
<feature type="compositionally biased region" description="Basic and acidic residues" evidence="1">
    <location>
        <begin position="307"/>
        <end position="321"/>
    </location>
</feature>
<dbReference type="OrthoDB" id="8909291at2759"/>
<feature type="compositionally biased region" description="Polar residues" evidence="1">
    <location>
        <begin position="530"/>
        <end position="544"/>
    </location>
</feature>
<dbReference type="PANTHER" id="PTHR15468">
    <property type="entry name" value="ZNF185"/>
    <property type="match status" value="1"/>
</dbReference>
<protein>
    <recommendedName>
        <fullName evidence="4">Zinc finger protein 185</fullName>
    </recommendedName>
</protein>
<feature type="region of interest" description="Disordered" evidence="1">
    <location>
        <begin position="649"/>
        <end position="698"/>
    </location>
</feature>
<feature type="compositionally biased region" description="Low complexity" evidence="1">
    <location>
        <begin position="99"/>
        <end position="114"/>
    </location>
</feature>
<name>A0A8C4U6Y5_FALTI</name>
<evidence type="ECO:0000313" key="3">
    <source>
        <dbReference type="Proteomes" id="UP000694562"/>
    </source>
</evidence>
<reference evidence="2" key="2">
    <citation type="submission" date="2025-09" db="UniProtKB">
        <authorList>
            <consortium name="Ensembl"/>
        </authorList>
    </citation>
    <scope>IDENTIFICATION</scope>
</reference>
<feature type="region of interest" description="Disordered" evidence="1">
    <location>
        <begin position="25"/>
        <end position="614"/>
    </location>
</feature>
<dbReference type="InterPro" id="IPR052621">
    <property type="entry name" value="Cell_Prolif/Cornif_Regul"/>
</dbReference>
<proteinExistence type="predicted"/>
<accession>A0A8C4U6Y5</accession>
<keyword evidence="3" id="KW-1185">Reference proteome</keyword>
<sequence>MMSLGVSKGRVIPPTDEDRRRIIKQMKVRTTLKGDKSWIHHHNSDSEDEKKSSPLSGQASGGSTASTPVAPQNDRSSAHKPQSGYLIRGVFTRTIDKTSSVPDSSSSNEAQKSASAKRHSLCRSSSGYRMTTEDYKKLAPYNIKQKSVDLDEDDVPFTPDEHKKRTEAANSVLRRTASRERAYVLSAAKKSNGSPTQEFPPLFAKRIEIEEEEGQQRRSPTVSGSCRFTPDDNSTNGLRKATSGSSWNEPKTTAVSPSSPETDSKSQPTRSLSETSERISTSAEFRNGKNRQVPNGKPSPEMVSQHGDGDKPPKEKWDELAPRATVVSTNGSYTEHTEANNGFYPPKDIPADATEKLHHRYETSHYPDDAEPEPARSSLQSDVLFPPTERAPVHLDDTEYSFKRSALGYEERSNTQESRYTSPEVPAYSKPYWNEETSSQGFKEGSTPGEGGHESMQASDDYKPELIQEGFSDSTNHTEKGQEPPDHDVHPKPPKLKEHTEHEPSLNRSVPCSKDSASGGVDINKGVSPCVQSEEVTSRRSSTLPREGSIAAPETQRANESDPFRERVTPPYEEQAHPTTDSHPESPGDWRHGEPHPVAASRSNFSSKESAVSAYETQRPMPLYMDCQPFNTSVSAPSHRIPSYVDSQVFSTRRPTPDYEGRVYDGRSSPRSSRYDSASARGHCEFNPTAGRHDSLPRDTTMSISQRSHRVPFYMDSLNYNSTRLLSNSGERICSPVATLPHNSPAASGYQPNSSTAGKGVLFVKEYVNSSELSASPRYGSGSLVDLTDLERATYSHHSYLSSAPLQRASEPACSYCGREIRDCPKIIIEHLNICCHEYCFRVKNPNKNHNCCEMEWWEEESCCKFCPQTLSNVYSVCQVLAYTSGQETSGSHRCWLCPQFSAPEINVY</sequence>
<dbReference type="AlphaFoldDB" id="A0A8C4U6Y5"/>
<reference evidence="2" key="1">
    <citation type="submission" date="2025-08" db="UniProtKB">
        <authorList>
            <consortium name="Ensembl"/>
        </authorList>
    </citation>
    <scope>IDENTIFICATION</scope>
</reference>
<dbReference type="Proteomes" id="UP000694562">
    <property type="component" value="Unplaced"/>
</dbReference>
<feature type="compositionally biased region" description="Basic and acidic residues" evidence="1">
    <location>
        <begin position="391"/>
        <end position="402"/>
    </location>
</feature>
<evidence type="ECO:0000313" key="2">
    <source>
        <dbReference type="Ensembl" id="ENSFTIP00000008806.1"/>
    </source>
</evidence>
<evidence type="ECO:0000256" key="1">
    <source>
        <dbReference type="SAM" id="MobiDB-lite"/>
    </source>
</evidence>
<feature type="compositionally biased region" description="Basic and acidic residues" evidence="1">
    <location>
        <begin position="655"/>
        <end position="665"/>
    </location>
</feature>
<dbReference type="PANTHER" id="PTHR15468:SF2">
    <property type="entry name" value="ZINC FINGER PROTEIN 185"/>
    <property type="match status" value="1"/>
</dbReference>
<feature type="compositionally biased region" description="Low complexity" evidence="1">
    <location>
        <begin position="56"/>
        <end position="67"/>
    </location>
</feature>
<feature type="compositionally biased region" description="Basic and acidic residues" evidence="1">
    <location>
        <begin position="557"/>
        <end position="595"/>
    </location>
</feature>
<evidence type="ECO:0008006" key="4">
    <source>
        <dbReference type="Google" id="ProtNLM"/>
    </source>
</evidence>
<dbReference type="Ensembl" id="ENSFTIT00000009195.1">
    <property type="protein sequence ID" value="ENSFTIP00000008806.1"/>
    <property type="gene ID" value="ENSFTIG00000005916.1"/>
</dbReference>
<feature type="compositionally biased region" description="Basic and acidic residues" evidence="1">
    <location>
        <begin position="32"/>
        <end position="52"/>
    </location>
</feature>
<feature type="compositionally biased region" description="Basic and acidic residues" evidence="1">
    <location>
        <begin position="476"/>
        <end position="505"/>
    </location>
</feature>
<dbReference type="OMA" id="SGRICTY"/>
<feature type="compositionally biased region" description="Low complexity" evidence="1">
    <location>
        <begin position="666"/>
        <end position="681"/>
    </location>
</feature>